<dbReference type="OrthoDB" id="981464at2"/>
<gene>
    <name evidence="3" type="ORF">SanaruYs_07360</name>
</gene>
<comment type="catalytic activity">
    <reaction evidence="2">
        <text>a quinone + NADH + 5 H(+)(in) = a quinol + NAD(+) + 4 H(+)(out)</text>
        <dbReference type="Rhea" id="RHEA:57888"/>
        <dbReference type="ChEBI" id="CHEBI:15378"/>
        <dbReference type="ChEBI" id="CHEBI:24646"/>
        <dbReference type="ChEBI" id="CHEBI:57540"/>
        <dbReference type="ChEBI" id="CHEBI:57945"/>
        <dbReference type="ChEBI" id="CHEBI:132124"/>
    </reaction>
</comment>
<dbReference type="Proteomes" id="UP000288227">
    <property type="component" value="Unassembled WGS sequence"/>
</dbReference>
<organism evidence="3 4">
    <name type="scientific">Chryseotalea sanaruensis</name>
    <dbReference type="NCBI Taxonomy" id="2482724"/>
    <lineage>
        <taxon>Bacteria</taxon>
        <taxon>Pseudomonadati</taxon>
        <taxon>Bacteroidota</taxon>
        <taxon>Cytophagia</taxon>
        <taxon>Cytophagales</taxon>
        <taxon>Chryseotaleaceae</taxon>
        <taxon>Chryseotalea</taxon>
    </lineage>
</organism>
<dbReference type="GO" id="GO:0008137">
    <property type="term" value="F:NADH dehydrogenase (ubiquinone) activity"/>
    <property type="evidence" value="ECO:0007669"/>
    <property type="project" value="UniProtKB-UniRule"/>
</dbReference>
<dbReference type="EC" id="7.1.1.-" evidence="2"/>
<feature type="transmembrane region" description="Helical" evidence="2">
    <location>
        <begin position="6"/>
        <end position="25"/>
    </location>
</feature>
<dbReference type="PANTHER" id="PTHR33269">
    <property type="entry name" value="NADH-UBIQUINONE OXIDOREDUCTASE CHAIN 6"/>
    <property type="match status" value="1"/>
</dbReference>
<dbReference type="InterPro" id="IPR001457">
    <property type="entry name" value="NADH_UbQ/plastoQ_OxRdtase_su6"/>
</dbReference>
<keyword evidence="4" id="KW-1185">Reference proteome</keyword>
<dbReference type="GO" id="GO:0048038">
    <property type="term" value="F:quinone binding"/>
    <property type="evidence" value="ECO:0007669"/>
    <property type="project" value="UniProtKB-UniRule"/>
</dbReference>
<dbReference type="Pfam" id="PF00499">
    <property type="entry name" value="Oxidored_q3"/>
    <property type="match status" value="1"/>
</dbReference>
<dbReference type="Gene3D" id="1.20.120.1200">
    <property type="entry name" value="NADH-ubiquinone/plastoquinone oxidoreductase chain 6, subunit NuoJ"/>
    <property type="match status" value="1"/>
</dbReference>
<keyword evidence="2" id="KW-0520">NAD</keyword>
<accession>A0A401U6G4</accession>
<name>A0A401U6G4_9BACT</name>
<evidence type="ECO:0000313" key="4">
    <source>
        <dbReference type="Proteomes" id="UP000288227"/>
    </source>
</evidence>
<reference evidence="3 4" key="1">
    <citation type="submission" date="2018-11" db="EMBL/GenBank/DDBJ databases">
        <title>Chryseotalea sanarue gen. nov., sp., nov., a member of the family Cytophagaceae, isolated from a brackish lake in Hamamatsu Japan.</title>
        <authorList>
            <person name="Maejima Y."/>
            <person name="Iino T."/>
            <person name="Muraguchi Y."/>
            <person name="Fukuda K."/>
            <person name="Ohkuma M."/>
            <person name="Moriuchi R."/>
            <person name="Dohra H."/>
            <person name="Kimbara K."/>
            <person name="Shintani M."/>
        </authorList>
    </citation>
    <scope>NUCLEOTIDE SEQUENCE [LARGE SCALE GENOMIC DNA]</scope>
    <source>
        <strain evidence="3 4">Ys</strain>
    </source>
</reference>
<keyword evidence="2" id="KW-0874">Quinone</keyword>
<proteinExistence type="inferred from homology"/>
<comment type="subcellular location">
    <subcellularLocation>
        <location evidence="2">Cell membrane</location>
        <topology evidence="2">Multi-pass membrane protein</topology>
    </subcellularLocation>
</comment>
<protein>
    <recommendedName>
        <fullName evidence="2">NADH-quinone oxidoreductase subunit J</fullName>
        <ecNumber evidence="2">7.1.1.-</ecNumber>
    </recommendedName>
</protein>
<dbReference type="AlphaFoldDB" id="A0A401U6G4"/>
<comment type="function">
    <text evidence="2">NDH-1 shuttles electrons from NADH, via FMN and iron-sulfur (Fe-S) centers, to quinones in the respiratory chain. Couples the redox reaction to proton translocation (for every two electrons transferred, four hydrogen ions are translocated across the cytoplasmic membrane), and thus conserves the redox energy in a proton gradient.</text>
</comment>
<keyword evidence="2" id="KW-1003">Cell membrane</keyword>
<evidence type="ECO:0000313" key="3">
    <source>
        <dbReference type="EMBL" id="GCC50521.1"/>
    </source>
</evidence>
<keyword evidence="2" id="KW-0472">Membrane</keyword>
<dbReference type="GO" id="GO:0005886">
    <property type="term" value="C:plasma membrane"/>
    <property type="evidence" value="ECO:0007669"/>
    <property type="project" value="UniProtKB-SubCell"/>
</dbReference>
<dbReference type="PANTHER" id="PTHR33269:SF17">
    <property type="entry name" value="NADH-UBIQUINONE OXIDOREDUCTASE CHAIN 6"/>
    <property type="match status" value="1"/>
</dbReference>
<feature type="transmembrane region" description="Helical" evidence="2">
    <location>
        <begin position="146"/>
        <end position="164"/>
    </location>
</feature>
<dbReference type="RefSeq" id="WP_127121147.1">
    <property type="nucleotide sequence ID" value="NZ_BHXQ01000001.1"/>
</dbReference>
<keyword evidence="2" id="KW-0812">Transmembrane</keyword>
<feature type="transmembrane region" description="Helical" evidence="2">
    <location>
        <begin position="59"/>
        <end position="78"/>
    </location>
</feature>
<keyword evidence="2" id="KW-1133">Transmembrane helix</keyword>
<feature type="transmembrane region" description="Helical" evidence="2">
    <location>
        <begin position="32"/>
        <end position="53"/>
    </location>
</feature>
<comment type="similarity">
    <text evidence="1 2">Belongs to the complex I subunit 6 family.</text>
</comment>
<sequence length="169" mass="17850">MSLLNFTFYFFCTMVAGSAITLLFVKNIFHAALALLSCLLGIAALFILCMAEFSAVAQILLYAGGVVVLLIFGIMLTNKSGAQPIAIGNTGIFGGVLVGGSLFFLMLFFVNKSIFILPIQKPSAESNTIKTIGVELLTDYVLPFEITGILLLAVLAGAATIAGFKPSKN</sequence>
<comment type="caution">
    <text evidence="3">The sequence shown here is derived from an EMBL/GenBank/DDBJ whole genome shotgun (WGS) entry which is preliminary data.</text>
</comment>
<dbReference type="EMBL" id="BHXQ01000001">
    <property type="protein sequence ID" value="GCC50521.1"/>
    <property type="molecule type" value="Genomic_DNA"/>
</dbReference>
<evidence type="ECO:0000256" key="1">
    <source>
        <dbReference type="ARBA" id="ARBA00005698"/>
    </source>
</evidence>
<evidence type="ECO:0000256" key="2">
    <source>
        <dbReference type="RuleBase" id="RU004429"/>
    </source>
</evidence>
<dbReference type="InterPro" id="IPR042106">
    <property type="entry name" value="Nuo/plastoQ_OxRdtase_6_NuoJ"/>
</dbReference>
<feature type="transmembrane region" description="Helical" evidence="2">
    <location>
        <begin position="90"/>
        <end position="110"/>
    </location>
</feature>